<accession>A0AAD7DPG0</accession>
<feature type="transmembrane region" description="Helical" evidence="5">
    <location>
        <begin position="208"/>
        <end position="228"/>
    </location>
</feature>
<feature type="transmembrane region" description="Helical" evidence="5">
    <location>
        <begin position="118"/>
        <end position="136"/>
    </location>
</feature>
<dbReference type="EMBL" id="JARKIE010000039">
    <property type="protein sequence ID" value="KAJ7695077.1"/>
    <property type="molecule type" value="Genomic_DNA"/>
</dbReference>
<dbReference type="Gene3D" id="1.10.357.140">
    <property type="entry name" value="UbiA prenyltransferase"/>
    <property type="match status" value="1"/>
</dbReference>
<comment type="caution">
    <text evidence="6">The sequence shown here is derived from an EMBL/GenBank/DDBJ whole genome shotgun (WGS) entry which is preliminary data.</text>
</comment>
<feature type="transmembrane region" description="Helical" evidence="5">
    <location>
        <begin position="240"/>
        <end position="259"/>
    </location>
</feature>
<keyword evidence="7" id="KW-1185">Reference proteome</keyword>
<evidence type="ECO:0000313" key="6">
    <source>
        <dbReference type="EMBL" id="KAJ7695077.1"/>
    </source>
</evidence>
<evidence type="ECO:0000256" key="5">
    <source>
        <dbReference type="SAM" id="Phobius"/>
    </source>
</evidence>
<keyword evidence="4 5" id="KW-0472">Membrane</keyword>
<sequence>MSAISSAPSVVRSLREAAYTTYLFNQCDIISTLCPVIAVGMVLAGVPNFKAFVQGFVWQQLHLIAFEIQNQASITGLEEDRISKPNRPLVTGRVTVATAQNIYIALVIMSLWNSAEHGLLVCSIFHLVSMVAYNEAELAQYWIFKSFIGALGYVAYCWGVTVIYSNGSPLSHTSIIAVIMSGLIFTTTGHAQDFRDRDGDAAVGRKTLALVLPQAFARWSLMLLMFAWTAGLVHFWGPPVAFSLAFFGVAALTTIKFVLNHSQEADRDSYWWYNVCVLDYLTPYQKFSNAQIWLIAAHIMPLFKRLA</sequence>
<dbReference type="GO" id="GO:0016765">
    <property type="term" value="F:transferase activity, transferring alkyl or aryl (other than methyl) groups"/>
    <property type="evidence" value="ECO:0007669"/>
    <property type="project" value="InterPro"/>
</dbReference>
<comment type="subcellular location">
    <subcellularLocation>
        <location evidence="1">Membrane</location>
        <topology evidence="1">Multi-pass membrane protein</topology>
    </subcellularLocation>
</comment>
<proteinExistence type="predicted"/>
<name>A0AAD7DPG0_MYCRO</name>
<evidence type="ECO:0000256" key="3">
    <source>
        <dbReference type="ARBA" id="ARBA00022989"/>
    </source>
</evidence>
<dbReference type="GO" id="GO:0016020">
    <property type="term" value="C:membrane"/>
    <property type="evidence" value="ECO:0007669"/>
    <property type="project" value="UniProtKB-SubCell"/>
</dbReference>
<protein>
    <submittedName>
        <fullName evidence="6">UbiA prenyltransferase family-domain-containing protein</fullName>
    </submittedName>
</protein>
<dbReference type="AlphaFoldDB" id="A0AAD7DPG0"/>
<dbReference type="InterPro" id="IPR050475">
    <property type="entry name" value="Prenyltransferase_related"/>
</dbReference>
<evidence type="ECO:0000256" key="4">
    <source>
        <dbReference type="ARBA" id="ARBA00023136"/>
    </source>
</evidence>
<reference evidence="6" key="1">
    <citation type="submission" date="2023-03" db="EMBL/GenBank/DDBJ databases">
        <title>Massive genome expansion in bonnet fungi (Mycena s.s.) driven by repeated elements and novel gene families across ecological guilds.</title>
        <authorList>
            <consortium name="Lawrence Berkeley National Laboratory"/>
            <person name="Harder C.B."/>
            <person name="Miyauchi S."/>
            <person name="Viragh M."/>
            <person name="Kuo A."/>
            <person name="Thoen E."/>
            <person name="Andreopoulos B."/>
            <person name="Lu D."/>
            <person name="Skrede I."/>
            <person name="Drula E."/>
            <person name="Henrissat B."/>
            <person name="Morin E."/>
            <person name="Kohler A."/>
            <person name="Barry K."/>
            <person name="LaButti K."/>
            <person name="Morin E."/>
            <person name="Salamov A."/>
            <person name="Lipzen A."/>
            <person name="Mereny Z."/>
            <person name="Hegedus B."/>
            <person name="Baldrian P."/>
            <person name="Stursova M."/>
            <person name="Weitz H."/>
            <person name="Taylor A."/>
            <person name="Grigoriev I.V."/>
            <person name="Nagy L.G."/>
            <person name="Martin F."/>
            <person name="Kauserud H."/>
        </authorList>
    </citation>
    <scope>NUCLEOTIDE SEQUENCE</scope>
    <source>
        <strain evidence="6">CBHHK067</strain>
    </source>
</reference>
<feature type="transmembrane region" description="Helical" evidence="5">
    <location>
        <begin position="90"/>
        <end position="112"/>
    </location>
</feature>
<evidence type="ECO:0000256" key="1">
    <source>
        <dbReference type="ARBA" id="ARBA00004141"/>
    </source>
</evidence>
<keyword evidence="3 5" id="KW-1133">Transmembrane helix</keyword>
<dbReference type="PANTHER" id="PTHR42723:SF1">
    <property type="entry name" value="CHLOROPHYLL SYNTHASE, CHLOROPLASTIC"/>
    <property type="match status" value="1"/>
</dbReference>
<evidence type="ECO:0000256" key="2">
    <source>
        <dbReference type="ARBA" id="ARBA00022692"/>
    </source>
</evidence>
<keyword evidence="2 5" id="KW-0812">Transmembrane</keyword>
<dbReference type="CDD" id="cd13965">
    <property type="entry name" value="PT_UbiA_3"/>
    <property type="match status" value="1"/>
</dbReference>
<evidence type="ECO:0000313" key="7">
    <source>
        <dbReference type="Proteomes" id="UP001221757"/>
    </source>
</evidence>
<gene>
    <name evidence="6" type="ORF">B0H17DRAFT_1329726</name>
</gene>
<dbReference type="Proteomes" id="UP001221757">
    <property type="component" value="Unassembled WGS sequence"/>
</dbReference>
<dbReference type="InterPro" id="IPR044878">
    <property type="entry name" value="UbiA_sf"/>
</dbReference>
<dbReference type="InterPro" id="IPR000537">
    <property type="entry name" value="UbiA_prenyltransferase"/>
</dbReference>
<feature type="transmembrane region" description="Helical" evidence="5">
    <location>
        <begin position="170"/>
        <end position="187"/>
    </location>
</feature>
<dbReference type="PANTHER" id="PTHR42723">
    <property type="entry name" value="CHLOROPHYLL SYNTHASE"/>
    <property type="match status" value="1"/>
</dbReference>
<dbReference type="Pfam" id="PF01040">
    <property type="entry name" value="UbiA"/>
    <property type="match status" value="1"/>
</dbReference>
<feature type="transmembrane region" description="Helical" evidence="5">
    <location>
        <begin position="143"/>
        <end position="164"/>
    </location>
</feature>
<organism evidence="6 7">
    <name type="scientific">Mycena rosella</name>
    <name type="common">Pink bonnet</name>
    <name type="synonym">Agaricus rosellus</name>
    <dbReference type="NCBI Taxonomy" id="1033263"/>
    <lineage>
        <taxon>Eukaryota</taxon>
        <taxon>Fungi</taxon>
        <taxon>Dikarya</taxon>
        <taxon>Basidiomycota</taxon>
        <taxon>Agaricomycotina</taxon>
        <taxon>Agaricomycetes</taxon>
        <taxon>Agaricomycetidae</taxon>
        <taxon>Agaricales</taxon>
        <taxon>Marasmiineae</taxon>
        <taxon>Mycenaceae</taxon>
        <taxon>Mycena</taxon>
    </lineage>
</organism>